<organism evidence="3 4">
    <name type="scientific">Leptotrichia wadei</name>
    <dbReference type="NCBI Taxonomy" id="157687"/>
    <lineage>
        <taxon>Bacteria</taxon>
        <taxon>Fusobacteriati</taxon>
        <taxon>Fusobacteriota</taxon>
        <taxon>Fusobacteriia</taxon>
        <taxon>Fusobacteriales</taxon>
        <taxon>Leptotrichiaceae</taxon>
        <taxon>Leptotrichia</taxon>
    </lineage>
</organism>
<dbReference type="RefSeq" id="WP_147003400.1">
    <property type="nucleotide sequence ID" value="NZ_AP019841.1"/>
</dbReference>
<evidence type="ECO:0000259" key="2">
    <source>
        <dbReference type="Pfam" id="PF17225"/>
    </source>
</evidence>
<gene>
    <name evidence="3" type="ORF">JMUB3936_0891</name>
</gene>
<sequence length="132" mass="15893">MSFIKIIQSKFLILITLILAILGFFLYNTSTRKINFNPEKIARIEVFSKERKIKDINSPNKIDDIVKILQQLRSRTESVNDFPNLEKYYWLKIEELKVYIYENDKKYYVEVPYNAIYLINKSQYNKLLEIVK</sequence>
<evidence type="ECO:0000313" key="3">
    <source>
        <dbReference type="EMBL" id="BBM54607.1"/>
    </source>
</evidence>
<accession>A0A510KTP5</accession>
<feature type="domain" description="DUF5301" evidence="2">
    <location>
        <begin position="40"/>
        <end position="117"/>
    </location>
</feature>
<feature type="transmembrane region" description="Helical" evidence="1">
    <location>
        <begin position="6"/>
        <end position="27"/>
    </location>
</feature>
<protein>
    <recommendedName>
        <fullName evidence="2">DUF5301 domain-containing protein</fullName>
    </recommendedName>
</protein>
<keyword evidence="1" id="KW-1133">Transmembrane helix</keyword>
<dbReference type="Proteomes" id="UP000321944">
    <property type="component" value="Chromosome"/>
</dbReference>
<dbReference type="OrthoDB" id="80523at2"/>
<evidence type="ECO:0000256" key="1">
    <source>
        <dbReference type="SAM" id="Phobius"/>
    </source>
</evidence>
<dbReference type="Pfam" id="PF17225">
    <property type="entry name" value="DUF5301"/>
    <property type="match status" value="1"/>
</dbReference>
<dbReference type="EMBL" id="AP019841">
    <property type="protein sequence ID" value="BBM54607.1"/>
    <property type="molecule type" value="Genomic_DNA"/>
</dbReference>
<dbReference type="InterPro" id="IPR033782">
    <property type="entry name" value="DUF5301"/>
</dbReference>
<name>A0A510KTP5_9FUSO</name>
<reference evidence="3 4" key="1">
    <citation type="submission" date="2019-07" db="EMBL/GenBank/DDBJ databases">
        <title>Complete Genome Sequence of Leptotrichia wadei Strain JMUB3936.</title>
        <authorList>
            <person name="Watanabe S."/>
            <person name="Cui L."/>
        </authorList>
    </citation>
    <scope>NUCLEOTIDE SEQUENCE [LARGE SCALE GENOMIC DNA]</scope>
    <source>
        <strain evidence="3 4">JMUB3936</strain>
    </source>
</reference>
<keyword evidence="1" id="KW-0472">Membrane</keyword>
<dbReference type="Gene3D" id="2.60.40.4250">
    <property type="match status" value="1"/>
</dbReference>
<proteinExistence type="predicted"/>
<dbReference type="AlphaFoldDB" id="A0A510KTP5"/>
<keyword evidence="1" id="KW-0812">Transmembrane</keyword>
<evidence type="ECO:0000313" key="4">
    <source>
        <dbReference type="Proteomes" id="UP000321944"/>
    </source>
</evidence>